<evidence type="ECO:0000313" key="2">
    <source>
        <dbReference type="EMBL" id="ETO03736.1"/>
    </source>
</evidence>
<feature type="compositionally biased region" description="Gly residues" evidence="1">
    <location>
        <begin position="34"/>
        <end position="50"/>
    </location>
</feature>
<comment type="caution">
    <text evidence="2">The sequence shown here is derived from an EMBL/GenBank/DDBJ whole genome shotgun (WGS) entry which is preliminary data.</text>
</comment>
<sequence>GLFFFSFEKKKKKKTHEPSRQDTIQHMNMLSGITGVGGNASGSGGGGGASGEHERKLFQSVGMNLLREENRPLSGMPAALSNLTASQSSAIALGNDLSQVMTLRAPDVMLEQSIDEERRPTNSCFVLFYFNK</sequence>
<evidence type="ECO:0000256" key="1">
    <source>
        <dbReference type="SAM" id="MobiDB-lite"/>
    </source>
</evidence>
<gene>
    <name evidence="2" type="ORF">RFI_33666</name>
</gene>
<reference evidence="2 3" key="1">
    <citation type="journal article" date="2013" name="Curr. Biol.">
        <title>The Genome of the Foraminiferan Reticulomyxa filosa.</title>
        <authorList>
            <person name="Glockner G."/>
            <person name="Hulsmann N."/>
            <person name="Schleicher M."/>
            <person name="Noegel A.A."/>
            <person name="Eichinger L."/>
            <person name="Gallinger C."/>
            <person name="Pawlowski J."/>
            <person name="Sierra R."/>
            <person name="Euteneuer U."/>
            <person name="Pillet L."/>
            <person name="Moustafa A."/>
            <person name="Platzer M."/>
            <person name="Groth M."/>
            <person name="Szafranski K."/>
            <person name="Schliwa M."/>
        </authorList>
    </citation>
    <scope>NUCLEOTIDE SEQUENCE [LARGE SCALE GENOMIC DNA]</scope>
</reference>
<organism evidence="2 3">
    <name type="scientific">Reticulomyxa filosa</name>
    <dbReference type="NCBI Taxonomy" id="46433"/>
    <lineage>
        <taxon>Eukaryota</taxon>
        <taxon>Sar</taxon>
        <taxon>Rhizaria</taxon>
        <taxon>Retaria</taxon>
        <taxon>Foraminifera</taxon>
        <taxon>Monothalamids</taxon>
        <taxon>Reticulomyxidae</taxon>
        <taxon>Reticulomyxa</taxon>
    </lineage>
</organism>
<protein>
    <submittedName>
        <fullName evidence="2">Uncharacterized protein</fullName>
    </submittedName>
</protein>
<accession>X6LQR4</accession>
<dbReference type="AlphaFoldDB" id="X6LQR4"/>
<proteinExistence type="predicted"/>
<dbReference type="EMBL" id="ASPP01032349">
    <property type="protein sequence ID" value="ETO03736.1"/>
    <property type="molecule type" value="Genomic_DNA"/>
</dbReference>
<feature type="non-terminal residue" evidence="2">
    <location>
        <position position="1"/>
    </location>
</feature>
<dbReference type="Proteomes" id="UP000023152">
    <property type="component" value="Unassembled WGS sequence"/>
</dbReference>
<evidence type="ECO:0000313" key="3">
    <source>
        <dbReference type="Proteomes" id="UP000023152"/>
    </source>
</evidence>
<feature type="region of interest" description="Disordered" evidence="1">
    <location>
        <begin position="31"/>
        <end position="53"/>
    </location>
</feature>
<name>X6LQR4_RETFI</name>
<keyword evidence="3" id="KW-1185">Reference proteome</keyword>